<feature type="region of interest" description="Disordered" evidence="1">
    <location>
        <begin position="546"/>
        <end position="568"/>
    </location>
</feature>
<reference evidence="3 4" key="1">
    <citation type="submission" date="2014-04" db="EMBL/GenBank/DDBJ databases">
        <title>Evolutionary Origins and Diversification of the Mycorrhizal Mutualists.</title>
        <authorList>
            <consortium name="DOE Joint Genome Institute"/>
            <consortium name="Mycorrhizal Genomics Consortium"/>
            <person name="Kohler A."/>
            <person name="Kuo A."/>
            <person name="Nagy L.G."/>
            <person name="Floudas D."/>
            <person name="Copeland A."/>
            <person name="Barry K.W."/>
            <person name="Cichocki N."/>
            <person name="Veneault-Fourrey C."/>
            <person name="LaButti K."/>
            <person name="Lindquist E.A."/>
            <person name="Lipzen A."/>
            <person name="Lundell T."/>
            <person name="Morin E."/>
            <person name="Murat C."/>
            <person name="Riley R."/>
            <person name="Ohm R."/>
            <person name="Sun H."/>
            <person name="Tunlid A."/>
            <person name="Henrissat B."/>
            <person name="Grigoriev I.V."/>
            <person name="Hibbett D.S."/>
            <person name="Martin F."/>
        </authorList>
    </citation>
    <scope>NUCLEOTIDE SEQUENCE [LARGE SCALE GENOMIC DNA]</scope>
    <source>
        <strain evidence="3 4">Koide BX008</strain>
    </source>
</reference>
<protein>
    <submittedName>
        <fullName evidence="3">Uncharacterized protein</fullName>
    </submittedName>
</protein>
<feature type="compositionally biased region" description="Polar residues" evidence="1">
    <location>
        <begin position="297"/>
        <end position="309"/>
    </location>
</feature>
<dbReference type="HOGENOM" id="CLU_408793_0_0_1"/>
<dbReference type="Proteomes" id="UP000054549">
    <property type="component" value="Unassembled WGS sequence"/>
</dbReference>
<gene>
    <name evidence="3" type="ORF">M378DRAFT_161458</name>
</gene>
<feature type="transmembrane region" description="Helical" evidence="2">
    <location>
        <begin position="12"/>
        <end position="34"/>
    </location>
</feature>
<keyword evidence="4" id="KW-1185">Reference proteome</keyword>
<feature type="compositionally biased region" description="Polar residues" evidence="1">
    <location>
        <begin position="419"/>
        <end position="443"/>
    </location>
</feature>
<dbReference type="AlphaFoldDB" id="A0A0C2XAI1"/>
<keyword evidence="2" id="KW-0812">Transmembrane</keyword>
<dbReference type="InParanoid" id="A0A0C2XAI1"/>
<feature type="compositionally biased region" description="Basic and acidic residues" evidence="1">
    <location>
        <begin position="315"/>
        <end position="325"/>
    </location>
</feature>
<accession>A0A0C2XAI1</accession>
<feature type="compositionally biased region" description="Polar residues" evidence="1">
    <location>
        <begin position="375"/>
        <end position="388"/>
    </location>
</feature>
<name>A0A0C2XAI1_AMAMK</name>
<proteinExistence type="predicted"/>
<feature type="region of interest" description="Disordered" evidence="1">
    <location>
        <begin position="168"/>
        <end position="511"/>
    </location>
</feature>
<sequence length="672" mass="74293">MSVFFPGLPINVRLAAIMDNILAIGLGLAVRYVIDVVSRGDMKMTGTLVGMWEGVVLSHFLKKMPNSFDPLLGYAVRLFFDYLVNERVTRLVLVIVWTGLGVILADITPALWVDVGLHRYWRRFRRDLYYMSRSMTKVDIFPRARTVRFSPRHTTAILSDAESTVTPSVVSTAQLPRRTQPPVPIKTTSRRHVPGSFESDVDTITEPGSVPVRQRELPTHSPQPLTPRRRQSTYPSFTPVTRDNASEVSSVGQDVDDGNLSSPVSDGLTEDVSAVNPNEIPDELELEYVDTKADGTPKQSNLGLPTPTDSVRPFEPLRHEEDHVKPPPPADIRTISDTDDANGVDGWENIDQGEAVTSESPPPPPPEKNDGQPMLPSQTAPPTTQAKNEQIRRWNDGQPMTTASSFPSQTAPPPTTQAKSEQIPSISQTQTSTANSTDLQISSHAKRDSSQSDKPPSYRATYEFQDLSQKLPADTEEEVRDSTHATESPSGEEQAKSEDGAEDVSTLSDLSETTLQSLEGLSCLDQMAKLHQLIKKARREYESAEQKHKAVQTSGNKTMGEQAKAEMDGRERRLKKLTNKAEACFLTHNQAGRKFAEEVDLTNLDNSATEEQVGKALEQFLRPSTEQVTLKFLASKGRSGNPQKDHITKIVKSLGLTSRREVSNSRVILVTK</sequence>
<dbReference type="STRING" id="946122.A0A0C2XAI1"/>
<dbReference type="OrthoDB" id="3231855at2759"/>
<dbReference type="EMBL" id="KN818239">
    <property type="protein sequence ID" value="KIL65833.1"/>
    <property type="molecule type" value="Genomic_DNA"/>
</dbReference>
<feature type="compositionally biased region" description="Polar residues" evidence="1">
    <location>
        <begin position="232"/>
        <end position="252"/>
    </location>
</feature>
<keyword evidence="2" id="KW-0472">Membrane</keyword>
<keyword evidence="2" id="KW-1133">Transmembrane helix</keyword>
<evidence type="ECO:0000256" key="1">
    <source>
        <dbReference type="SAM" id="MobiDB-lite"/>
    </source>
</evidence>
<evidence type="ECO:0000313" key="3">
    <source>
        <dbReference type="EMBL" id="KIL65833.1"/>
    </source>
</evidence>
<evidence type="ECO:0000313" key="4">
    <source>
        <dbReference type="Proteomes" id="UP000054549"/>
    </source>
</evidence>
<evidence type="ECO:0000256" key="2">
    <source>
        <dbReference type="SAM" id="Phobius"/>
    </source>
</evidence>
<organism evidence="3 4">
    <name type="scientific">Amanita muscaria (strain Koide BX008)</name>
    <dbReference type="NCBI Taxonomy" id="946122"/>
    <lineage>
        <taxon>Eukaryota</taxon>
        <taxon>Fungi</taxon>
        <taxon>Dikarya</taxon>
        <taxon>Basidiomycota</taxon>
        <taxon>Agaricomycotina</taxon>
        <taxon>Agaricomycetes</taxon>
        <taxon>Agaricomycetidae</taxon>
        <taxon>Agaricales</taxon>
        <taxon>Pluteineae</taxon>
        <taxon>Amanitaceae</taxon>
        <taxon>Amanita</taxon>
    </lineage>
</organism>
<feature type="transmembrane region" description="Helical" evidence="2">
    <location>
        <begin position="91"/>
        <end position="113"/>
    </location>
</feature>